<dbReference type="Gene3D" id="2.60.120.10">
    <property type="entry name" value="Jelly Rolls"/>
    <property type="match status" value="1"/>
</dbReference>
<dbReference type="SUPFAM" id="SSF51182">
    <property type="entry name" value="RmlC-like cupins"/>
    <property type="match status" value="1"/>
</dbReference>
<evidence type="ECO:0000313" key="3">
    <source>
        <dbReference type="Proteomes" id="UP000193317"/>
    </source>
</evidence>
<name>A0A1X2F5E9_MYCSZ</name>
<sequence>MKVTRACAAPPYVAPAHHDVSMMRLQGHEAGHTERFWMGTSRYRPGGTAEKEPAREETVYVVLDGELVITTDMGDTVLGKLDSVHLAKGEVRSIQNRSDREALLLVTIAHPFLEES</sequence>
<organism evidence="2 3">
    <name type="scientific">Mycobacterium szulgai</name>
    <dbReference type="NCBI Taxonomy" id="1787"/>
    <lineage>
        <taxon>Bacteria</taxon>
        <taxon>Bacillati</taxon>
        <taxon>Actinomycetota</taxon>
        <taxon>Actinomycetes</taxon>
        <taxon>Mycobacteriales</taxon>
        <taxon>Mycobacteriaceae</taxon>
        <taxon>Mycobacterium</taxon>
    </lineage>
</organism>
<dbReference type="InterPro" id="IPR011051">
    <property type="entry name" value="RmlC_Cupin_sf"/>
</dbReference>
<evidence type="ECO:0000313" key="2">
    <source>
        <dbReference type="EMBL" id="ORX13626.1"/>
    </source>
</evidence>
<comment type="caution">
    <text evidence="2">The sequence shown here is derived from an EMBL/GenBank/DDBJ whole genome shotgun (WGS) entry which is preliminary data.</text>
</comment>
<reference evidence="2 3" key="1">
    <citation type="submission" date="2016-01" db="EMBL/GenBank/DDBJ databases">
        <title>The new phylogeny of the genus Mycobacterium.</title>
        <authorList>
            <person name="Tarcisio F."/>
            <person name="Conor M."/>
            <person name="Antonella G."/>
            <person name="Elisabetta G."/>
            <person name="Giulia F.S."/>
            <person name="Sara T."/>
            <person name="Anna F."/>
            <person name="Clotilde B."/>
            <person name="Roberto B."/>
            <person name="Veronica D.S."/>
            <person name="Fabio R."/>
            <person name="Monica P."/>
            <person name="Olivier J."/>
            <person name="Enrico T."/>
            <person name="Nicola S."/>
        </authorList>
    </citation>
    <scope>NUCLEOTIDE SEQUENCE [LARGE SCALE GENOMIC DNA]</scope>
    <source>
        <strain evidence="2 3">DSM 44166</strain>
    </source>
</reference>
<evidence type="ECO:0000259" key="1">
    <source>
        <dbReference type="Pfam" id="PF07883"/>
    </source>
</evidence>
<dbReference type="Proteomes" id="UP000193317">
    <property type="component" value="Unassembled WGS sequence"/>
</dbReference>
<gene>
    <name evidence="2" type="ORF">AWC27_21520</name>
</gene>
<dbReference type="AlphaFoldDB" id="A0A1X2F5E9"/>
<dbReference type="InterPro" id="IPR014710">
    <property type="entry name" value="RmlC-like_jellyroll"/>
</dbReference>
<dbReference type="CDD" id="cd20299">
    <property type="entry name" value="cupin_YP766765-like"/>
    <property type="match status" value="1"/>
</dbReference>
<accession>A0A1X2F5E9</accession>
<feature type="domain" description="Cupin type-2" evidence="1">
    <location>
        <begin position="42"/>
        <end position="107"/>
    </location>
</feature>
<keyword evidence="3" id="KW-1185">Reference proteome</keyword>
<dbReference type="EMBL" id="LQPW01000023">
    <property type="protein sequence ID" value="ORX13626.1"/>
    <property type="molecule type" value="Genomic_DNA"/>
</dbReference>
<dbReference type="RefSeq" id="WP_085669759.1">
    <property type="nucleotide sequence ID" value="NZ_JACKRU010000149.1"/>
</dbReference>
<protein>
    <submittedName>
        <fullName evidence="2">Cupin</fullName>
    </submittedName>
</protein>
<proteinExistence type="predicted"/>
<dbReference type="InterPro" id="IPR013096">
    <property type="entry name" value="Cupin_2"/>
</dbReference>
<dbReference type="OrthoDB" id="2886949at2"/>
<dbReference type="Pfam" id="PF07883">
    <property type="entry name" value="Cupin_2"/>
    <property type="match status" value="1"/>
</dbReference>